<dbReference type="OrthoDB" id="9897603at2"/>
<comment type="caution">
    <text evidence="2">The sequence shown here is derived from an EMBL/GenBank/DDBJ whole genome shotgun (WGS) entry which is preliminary data.</text>
</comment>
<keyword evidence="1" id="KW-0472">Membrane</keyword>
<protein>
    <submittedName>
        <fullName evidence="2">Uncharacterized protein</fullName>
    </submittedName>
</protein>
<keyword evidence="1" id="KW-0812">Transmembrane</keyword>
<accession>A0A1J5NR26</accession>
<dbReference type="Proteomes" id="UP000182811">
    <property type="component" value="Unassembled WGS sequence"/>
</dbReference>
<evidence type="ECO:0000313" key="2">
    <source>
        <dbReference type="EMBL" id="OIQ55883.1"/>
    </source>
</evidence>
<evidence type="ECO:0000313" key="3">
    <source>
        <dbReference type="Proteomes" id="UP000182811"/>
    </source>
</evidence>
<evidence type="ECO:0000256" key="1">
    <source>
        <dbReference type="SAM" id="Phobius"/>
    </source>
</evidence>
<dbReference type="AlphaFoldDB" id="A0A1J5NR26"/>
<keyword evidence="1" id="KW-1133">Transmembrane helix</keyword>
<proteinExistence type="predicted"/>
<feature type="transmembrane region" description="Helical" evidence="1">
    <location>
        <begin position="12"/>
        <end position="34"/>
    </location>
</feature>
<name>A0A1J5NR26_NEOTH</name>
<gene>
    <name evidence="2" type="ORF">MOTE_23830</name>
</gene>
<reference evidence="2 3" key="1">
    <citation type="submission" date="2016-08" db="EMBL/GenBank/DDBJ databases">
        <title>Genome-based comparison of Moorella thermoacetic strains.</title>
        <authorList>
            <person name="Poehlein A."/>
            <person name="Bengelsdorf F.R."/>
            <person name="Esser C."/>
            <person name="Duerre P."/>
            <person name="Daniel R."/>
        </authorList>
    </citation>
    <scope>NUCLEOTIDE SEQUENCE [LARGE SCALE GENOMIC DNA]</scope>
    <source>
        <strain evidence="2 3">DSM 21394</strain>
    </source>
</reference>
<organism evidence="2 3">
    <name type="scientific">Neomoorella thermoacetica</name>
    <name type="common">Clostridium thermoaceticum</name>
    <dbReference type="NCBI Taxonomy" id="1525"/>
    <lineage>
        <taxon>Bacteria</taxon>
        <taxon>Bacillati</taxon>
        <taxon>Bacillota</taxon>
        <taxon>Clostridia</taxon>
        <taxon>Neomoorellales</taxon>
        <taxon>Neomoorellaceae</taxon>
        <taxon>Neomoorella</taxon>
    </lineage>
</organism>
<dbReference type="EMBL" id="MDDC01000024">
    <property type="protein sequence ID" value="OIQ55883.1"/>
    <property type="molecule type" value="Genomic_DNA"/>
</dbReference>
<sequence length="130" mass="14209">MRYGRKQDGFTLVKVVIAVSLLIIVLVPFMGALTNGIMMLYRGRDRSVASYLLQQRAEEIKATGYDNLPVGETAYPNYGGSAWTLKQNITAVNSMLGQGGSNVVKKVTLELDKNGNMVDSLTFLLYKGGI</sequence>